<dbReference type="Proteomes" id="UP001310692">
    <property type="component" value="Unassembled WGS sequence"/>
</dbReference>
<dbReference type="RefSeq" id="WP_330194690.1">
    <property type="nucleotide sequence ID" value="NZ_JAZDRO010000001.1"/>
</dbReference>
<dbReference type="EMBL" id="JAZDRO010000001">
    <property type="protein sequence ID" value="MEE2565150.1"/>
    <property type="molecule type" value="Genomic_DNA"/>
</dbReference>
<evidence type="ECO:0008006" key="3">
    <source>
        <dbReference type="Google" id="ProtNLM"/>
    </source>
</evidence>
<evidence type="ECO:0000313" key="2">
    <source>
        <dbReference type="Proteomes" id="UP001310692"/>
    </source>
</evidence>
<organism evidence="1 2">
    <name type="scientific">Hyphobacterium marinum</name>
    <dbReference type="NCBI Taxonomy" id="3116574"/>
    <lineage>
        <taxon>Bacteria</taxon>
        <taxon>Pseudomonadati</taxon>
        <taxon>Pseudomonadota</taxon>
        <taxon>Alphaproteobacteria</taxon>
        <taxon>Maricaulales</taxon>
        <taxon>Maricaulaceae</taxon>
        <taxon>Hyphobacterium</taxon>
    </lineage>
</organism>
<proteinExistence type="predicted"/>
<sequence length="128" mass="14464">MNRLTFIALGIGFILGLFAAFAVDQITQDDNAPWVGIRELRGCWSSGSDTLTFRQDGERSRELEARFGTDDQWREVETALDGDLIVAHFSNDPELYEFRFDARREGDRLTVTSALGDETSLRRCEPTA</sequence>
<evidence type="ECO:0000313" key="1">
    <source>
        <dbReference type="EMBL" id="MEE2565150.1"/>
    </source>
</evidence>
<comment type="caution">
    <text evidence="1">The sequence shown here is derived from an EMBL/GenBank/DDBJ whole genome shotgun (WGS) entry which is preliminary data.</text>
</comment>
<name>A0ABU7LVF1_9PROT</name>
<reference evidence="1 2" key="1">
    <citation type="submission" date="2024-01" db="EMBL/GenBank/DDBJ databases">
        <title>Hyphobacterium bacterium isolated from marine sediment.</title>
        <authorList>
            <person name="Zhao S."/>
        </authorList>
    </citation>
    <scope>NUCLEOTIDE SEQUENCE [LARGE SCALE GENOMIC DNA]</scope>
    <source>
        <strain evidence="1 2">Y60-23</strain>
    </source>
</reference>
<keyword evidence="2" id="KW-1185">Reference proteome</keyword>
<protein>
    <recommendedName>
        <fullName evidence="3">DUF5640 domain-containing protein</fullName>
    </recommendedName>
</protein>
<accession>A0ABU7LVF1</accession>
<gene>
    <name evidence="1" type="ORF">V0U35_00525</name>
</gene>